<feature type="transmembrane region" description="Helical" evidence="9">
    <location>
        <begin position="333"/>
        <end position="351"/>
    </location>
</feature>
<gene>
    <name evidence="10" type="ordered locus">TREAZ_0290</name>
</gene>
<dbReference type="Pfam" id="PF03116">
    <property type="entry name" value="NQR2_RnfD_RnfE"/>
    <property type="match status" value="1"/>
</dbReference>
<dbReference type="RefSeq" id="WP_015711641.1">
    <property type="nucleotide sequence ID" value="NC_015577.1"/>
</dbReference>
<keyword evidence="5 9" id="KW-0812">Transmembrane</keyword>
<dbReference type="InterPro" id="IPR004338">
    <property type="entry name" value="NqrB/RnfD"/>
</dbReference>
<organism evidence="10 11">
    <name type="scientific">Leadbettera azotonutricia (strain ATCC BAA-888 / DSM 13862 / ZAS-9)</name>
    <name type="common">Treponema azotonutricium</name>
    <dbReference type="NCBI Taxonomy" id="545695"/>
    <lineage>
        <taxon>Bacteria</taxon>
        <taxon>Pseudomonadati</taxon>
        <taxon>Spirochaetota</taxon>
        <taxon>Spirochaetia</taxon>
        <taxon>Spirochaetales</taxon>
        <taxon>Breznakiellaceae</taxon>
        <taxon>Leadbettera</taxon>
    </lineage>
</organism>
<accession>F5YDN1</accession>
<name>F5YDN1_LEAAZ</name>
<dbReference type="KEGG" id="taz:TREAZ_0290"/>
<evidence type="ECO:0000256" key="6">
    <source>
        <dbReference type="ARBA" id="ARBA00022967"/>
    </source>
</evidence>
<sequence>MAESTSALYEKLQSQKPQVNLARPTVGRMWLVSLCAFMAVIQSSLSDGFFSLLIAFSAVAAALLAEFLILYQSGRASQLKNGSAVATALILALLLPNTISPIYAILGAVFAIAVVKHSFGGLGANWLNPAAGGWLFIRLASPGAFGKALEGSPLSLLAESLSRGFANPQGSPLGILKIDSGGVFAQASNLDTVIRSFFNDTVFSLTGAELPGGYLDLFAAGAPGIIADRGVLALLAGTIIITATQVNRAWIPAVWLGVFAFLVRLAGAFVFGGAWWGGDMIFALSTGGVLPVAFILAADPATAAKSNWGILGASIAGACLAFFFRFYGGEAYGAIFAVLVVNALLPIVRAFEARHFYDKRSGS</sequence>
<feature type="transmembrane region" description="Helical" evidence="9">
    <location>
        <begin position="83"/>
        <end position="115"/>
    </location>
</feature>
<keyword evidence="1" id="KW-0813">Transport</keyword>
<feature type="transmembrane region" description="Helical" evidence="9">
    <location>
        <begin position="253"/>
        <end position="274"/>
    </location>
</feature>
<dbReference type="InParanoid" id="F5YDN1"/>
<dbReference type="EMBL" id="CP001841">
    <property type="protein sequence ID" value="AEF82026.1"/>
    <property type="molecule type" value="Genomic_DNA"/>
</dbReference>
<keyword evidence="3" id="KW-0285">Flavoprotein</keyword>
<keyword evidence="8 9" id="KW-0472">Membrane</keyword>
<proteinExistence type="predicted"/>
<dbReference type="PANTHER" id="PTHR30578">
    <property type="entry name" value="ELECTRON TRANSPORT COMPLEX PROTEIN RNFD"/>
    <property type="match status" value="1"/>
</dbReference>
<feature type="transmembrane region" description="Helical" evidence="9">
    <location>
        <begin position="280"/>
        <end position="298"/>
    </location>
</feature>
<evidence type="ECO:0000313" key="10">
    <source>
        <dbReference type="EMBL" id="AEF82026.1"/>
    </source>
</evidence>
<evidence type="ECO:0000256" key="7">
    <source>
        <dbReference type="ARBA" id="ARBA00022989"/>
    </source>
</evidence>
<protein>
    <submittedName>
        <fullName evidence="10">Electron transport complex protein RnfD</fullName>
    </submittedName>
</protein>
<feature type="transmembrane region" description="Helical" evidence="9">
    <location>
        <begin position="48"/>
        <end position="71"/>
    </location>
</feature>
<reference evidence="11" key="1">
    <citation type="submission" date="2009-12" db="EMBL/GenBank/DDBJ databases">
        <title>Complete sequence of Treponema azotonutricium strain ZAS-9.</title>
        <authorList>
            <person name="Tetu S.G."/>
            <person name="Matson E."/>
            <person name="Ren Q."/>
            <person name="Seshadri R."/>
            <person name="Elbourne L."/>
            <person name="Hassan K.A."/>
            <person name="Durkin A."/>
            <person name="Radune D."/>
            <person name="Mohamoud Y."/>
            <person name="Shay R."/>
            <person name="Jin S."/>
            <person name="Zhang X."/>
            <person name="Lucey K."/>
            <person name="Ballor N.R."/>
            <person name="Ottesen E."/>
            <person name="Rosenthal R."/>
            <person name="Allen A."/>
            <person name="Leadbetter J.R."/>
            <person name="Paulsen I.T."/>
        </authorList>
    </citation>
    <scope>NUCLEOTIDE SEQUENCE [LARGE SCALE GENOMIC DNA]</scope>
    <source>
        <strain evidence="11">ATCC BAA-888 / DSM 13862 / ZAS-9</strain>
    </source>
</reference>
<feature type="transmembrane region" description="Helical" evidence="9">
    <location>
        <begin position="310"/>
        <end position="327"/>
    </location>
</feature>
<feature type="transmembrane region" description="Helical" evidence="9">
    <location>
        <begin position="21"/>
        <end position="42"/>
    </location>
</feature>
<evidence type="ECO:0000256" key="5">
    <source>
        <dbReference type="ARBA" id="ARBA00022692"/>
    </source>
</evidence>
<dbReference type="STRING" id="545695.TREAZ_0290"/>
<evidence type="ECO:0000256" key="9">
    <source>
        <dbReference type="SAM" id="Phobius"/>
    </source>
</evidence>
<keyword evidence="6" id="KW-1278">Translocase</keyword>
<keyword evidence="7 9" id="KW-1133">Transmembrane helix</keyword>
<evidence type="ECO:0000313" key="11">
    <source>
        <dbReference type="Proteomes" id="UP000009222"/>
    </source>
</evidence>
<dbReference type="eggNOG" id="COG4658">
    <property type="taxonomic scope" value="Bacteria"/>
</dbReference>
<dbReference type="GO" id="GO:0005886">
    <property type="term" value="C:plasma membrane"/>
    <property type="evidence" value="ECO:0007669"/>
    <property type="project" value="TreeGrafter"/>
</dbReference>
<evidence type="ECO:0000256" key="3">
    <source>
        <dbReference type="ARBA" id="ARBA00022630"/>
    </source>
</evidence>
<dbReference type="AlphaFoldDB" id="F5YDN1"/>
<dbReference type="OrthoDB" id="360239at2"/>
<dbReference type="HOGENOM" id="CLU_042020_1_0_12"/>
<evidence type="ECO:0000256" key="2">
    <source>
        <dbReference type="ARBA" id="ARBA00022553"/>
    </source>
</evidence>
<dbReference type="Proteomes" id="UP000009222">
    <property type="component" value="Chromosome"/>
</dbReference>
<dbReference type="GO" id="GO:0055085">
    <property type="term" value="P:transmembrane transport"/>
    <property type="evidence" value="ECO:0007669"/>
    <property type="project" value="InterPro"/>
</dbReference>
<reference evidence="10 11" key="2">
    <citation type="journal article" date="2011" name="ISME J.">
        <title>RNA-seq reveals cooperative metabolic interactions between two termite-gut spirochete species in co-culture.</title>
        <authorList>
            <person name="Rosenthal A.Z."/>
            <person name="Matson E.G."/>
            <person name="Eldar A."/>
            <person name="Leadbetter J.R."/>
        </authorList>
    </citation>
    <scope>NUCLEOTIDE SEQUENCE [LARGE SCALE GENOMIC DNA]</scope>
    <source>
        <strain evidence="11">ATCC BAA-888 / DSM 13862 / ZAS-9</strain>
    </source>
</reference>
<keyword evidence="11" id="KW-1185">Reference proteome</keyword>
<keyword evidence="4" id="KW-0288">FMN</keyword>
<feature type="transmembrane region" description="Helical" evidence="9">
    <location>
        <begin position="217"/>
        <end position="241"/>
    </location>
</feature>
<evidence type="ECO:0000256" key="8">
    <source>
        <dbReference type="ARBA" id="ARBA00023136"/>
    </source>
</evidence>
<dbReference type="PANTHER" id="PTHR30578:SF0">
    <property type="entry name" value="ION-TRANSLOCATING OXIDOREDUCTASE COMPLEX SUBUNIT D"/>
    <property type="match status" value="1"/>
</dbReference>
<evidence type="ECO:0000256" key="4">
    <source>
        <dbReference type="ARBA" id="ARBA00022643"/>
    </source>
</evidence>
<evidence type="ECO:0000256" key="1">
    <source>
        <dbReference type="ARBA" id="ARBA00022448"/>
    </source>
</evidence>
<keyword evidence="2" id="KW-0597">Phosphoprotein</keyword>